<comment type="caution">
    <text evidence="2">The sequence shown here is derived from an EMBL/GenBank/DDBJ whole genome shotgun (WGS) entry which is preliminary data.</text>
</comment>
<dbReference type="Gene3D" id="1.10.10.10">
    <property type="entry name" value="Winged helix-like DNA-binding domain superfamily/Winged helix DNA-binding domain"/>
    <property type="match status" value="1"/>
</dbReference>
<keyword evidence="3" id="KW-1185">Reference proteome</keyword>
<dbReference type="PRINTS" id="PR00598">
    <property type="entry name" value="HTHMARR"/>
</dbReference>
<reference evidence="2 3" key="1">
    <citation type="submission" date="2024-06" db="EMBL/GenBank/DDBJ databases">
        <title>Sorghum-associated microbial communities from plants grown in Nebraska, USA.</title>
        <authorList>
            <person name="Schachtman D."/>
        </authorList>
    </citation>
    <scope>NUCLEOTIDE SEQUENCE [LARGE SCALE GENOMIC DNA]</scope>
    <source>
        <strain evidence="2 3">2709</strain>
    </source>
</reference>
<dbReference type="Pfam" id="PF01047">
    <property type="entry name" value="MarR"/>
    <property type="match status" value="1"/>
</dbReference>
<feature type="domain" description="HTH marR-type" evidence="1">
    <location>
        <begin position="13"/>
        <end position="145"/>
    </location>
</feature>
<keyword evidence="2" id="KW-0238">DNA-binding</keyword>
<organism evidence="2 3">
    <name type="scientific">Ottowia thiooxydans</name>
    <dbReference type="NCBI Taxonomy" id="219182"/>
    <lineage>
        <taxon>Bacteria</taxon>
        <taxon>Pseudomonadati</taxon>
        <taxon>Pseudomonadota</taxon>
        <taxon>Betaproteobacteria</taxon>
        <taxon>Burkholderiales</taxon>
        <taxon>Comamonadaceae</taxon>
        <taxon>Ottowia</taxon>
    </lineage>
</organism>
<name>A0ABV2Q4R8_9BURK</name>
<dbReference type="GO" id="GO:0003677">
    <property type="term" value="F:DNA binding"/>
    <property type="evidence" value="ECO:0007669"/>
    <property type="project" value="UniProtKB-KW"/>
</dbReference>
<evidence type="ECO:0000313" key="3">
    <source>
        <dbReference type="Proteomes" id="UP001549320"/>
    </source>
</evidence>
<dbReference type="RefSeq" id="WP_354441825.1">
    <property type="nucleotide sequence ID" value="NZ_JBEPSH010000002.1"/>
</dbReference>
<dbReference type="EMBL" id="JBEPSH010000002">
    <property type="protein sequence ID" value="MET4576002.1"/>
    <property type="molecule type" value="Genomic_DNA"/>
</dbReference>
<sequence length="146" mass="16117">MADCTPPSSPALDSYVGYHLRKAHNQALRRLDLALGKLQLTTAMYGVLELLSCNEELAQGQLARGVGLTNPSMVPLADKLAERGLIDRTRQEHDRRMVCLKLTPEGRKCWSRASRIVREHEAALRGALSDAETAELIRLLGKITGE</sequence>
<evidence type="ECO:0000313" key="2">
    <source>
        <dbReference type="EMBL" id="MET4576002.1"/>
    </source>
</evidence>
<dbReference type="SUPFAM" id="SSF46785">
    <property type="entry name" value="Winged helix' DNA-binding domain"/>
    <property type="match status" value="1"/>
</dbReference>
<dbReference type="PANTHER" id="PTHR33164:SF43">
    <property type="entry name" value="HTH-TYPE TRANSCRIPTIONAL REPRESSOR YETL"/>
    <property type="match status" value="1"/>
</dbReference>
<accession>A0ABV2Q4R8</accession>
<proteinExistence type="predicted"/>
<dbReference type="PANTHER" id="PTHR33164">
    <property type="entry name" value="TRANSCRIPTIONAL REGULATOR, MARR FAMILY"/>
    <property type="match status" value="1"/>
</dbReference>
<dbReference type="Proteomes" id="UP001549320">
    <property type="component" value="Unassembled WGS sequence"/>
</dbReference>
<dbReference type="InterPro" id="IPR036388">
    <property type="entry name" value="WH-like_DNA-bd_sf"/>
</dbReference>
<dbReference type="InterPro" id="IPR000835">
    <property type="entry name" value="HTH_MarR-typ"/>
</dbReference>
<dbReference type="InterPro" id="IPR039422">
    <property type="entry name" value="MarR/SlyA-like"/>
</dbReference>
<dbReference type="SMART" id="SM00347">
    <property type="entry name" value="HTH_MARR"/>
    <property type="match status" value="1"/>
</dbReference>
<protein>
    <submittedName>
        <fullName evidence="2">DNA-binding MarR family transcriptional regulator</fullName>
    </submittedName>
</protein>
<evidence type="ECO:0000259" key="1">
    <source>
        <dbReference type="PROSITE" id="PS50995"/>
    </source>
</evidence>
<gene>
    <name evidence="2" type="ORF">ABIE13_001102</name>
</gene>
<dbReference type="PROSITE" id="PS50995">
    <property type="entry name" value="HTH_MARR_2"/>
    <property type="match status" value="1"/>
</dbReference>
<dbReference type="InterPro" id="IPR036390">
    <property type="entry name" value="WH_DNA-bd_sf"/>
</dbReference>